<reference evidence="2" key="2">
    <citation type="journal article" date="2017" name="Nat. Plants">
        <title>The Aegilops tauschii genome reveals multiple impacts of transposons.</title>
        <authorList>
            <person name="Zhao G."/>
            <person name="Zou C."/>
            <person name="Li K."/>
            <person name="Wang K."/>
            <person name="Li T."/>
            <person name="Gao L."/>
            <person name="Zhang X."/>
            <person name="Wang H."/>
            <person name="Yang Z."/>
            <person name="Liu X."/>
            <person name="Jiang W."/>
            <person name="Mao L."/>
            <person name="Kong X."/>
            <person name="Jiao Y."/>
            <person name="Jia J."/>
        </authorList>
    </citation>
    <scope>NUCLEOTIDE SEQUENCE [LARGE SCALE GENOMIC DNA]</scope>
    <source>
        <strain evidence="2">cv. AL8/78</strain>
    </source>
</reference>
<organism evidence="1 2">
    <name type="scientific">Aegilops tauschii subsp. strangulata</name>
    <name type="common">Goatgrass</name>
    <dbReference type="NCBI Taxonomy" id="200361"/>
    <lineage>
        <taxon>Eukaryota</taxon>
        <taxon>Viridiplantae</taxon>
        <taxon>Streptophyta</taxon>
        <taxon>Embryophyta</taxon>
        <taxon>Tracheophyta</taxon>
        <taxon>Spermatophyta</taxon>
        <taxon>Magnoliopsida</taxon>
        <taxon>Liliopsida</taxon>
        <taxon>Poales</taxon>
        <taxon>Poaceae</taxon>
        <taxon>BOP clade</taxon>
        <taxon>Pooideae</taxon>
        <taxon>Triticodae</taxon>
        <taxon>Triticeae</taxon>
        <taxon>Triticinae</taxon>
        <taxon>Aegilops</taxon>
    </lineage>
</organism>
<reference evidence="2" key="1">
    <citation type="journal article" date="2014" name="Science">
        <title>Ancient hybridizations among the ancestral genomes of bread wheat.</title>
        <authorList>
            <consortium name="International Wheat Genome Sequencing Consortium,"/>
            <person name="Marcussen T."/>
            <person name="Sandve S.R."/>
            <person name="Heier L."/>
            <person name="Spannagl M."/>
            <person name="Pfeifer M."/>
            <person name="Jakobsen K.S."/>
            <person name="Wulff B.B."/>
            <person name="Steuernagel B."/>
            <person name="Mayer K.F."/>
            <person name="Olsen O.A."/>
        </authorList>
    </citation>
    <scope>NUCLEOTIDE SEQUENCE [LARGE SCALE GENOMIC DNA]</scope>
    <source>
        <strain evidence="2">cv. AL8/78</strain>
    </source>
</reference>
<dbReference type="Gramene" id="AET7Gv21336100.1">
    <property type="protein sequence ID" value="AET7Gv21336100.1"/>
    <property type="gene ID" value="AET7Gv21336100"/>
</dbReference>
<dbReference type="AlphaFoldDB" id="A0A453TC05"/>
<reference evidence="1" key="5">
    <citation type="journal article" date="2021" name="G3 (Bethesda)">
        <title>Aegilops tauschii genome assembly Aet v5.0 features greater sequence contiguity and improved annotation.</title>
        <authorList>
            <person name="Wang L."/>
            <person name="Zhu T."/>
            <person name="Rodriguez J.C."/>
            <person name="Deal K.R."/>
            <person name="Dubcovsky J."/>
            <person name="McGuire P.E."/>
            <person name="Lux T."/>
            <person name="Spannagl M."/>
            <person name="Mayer K.F.X."/>
            <person name="Baldrich P."/>
            <person name="Meyers B.C."/>
            <person name="Huo N."/>
            <person name="Gu Y.Q."/>
            <person name="Zhou H."/>
            <person name="Devos K.M."/>
            <person name="Bennetzen J.L."/>
            <person name="Unver T."/>
            <person name="Budak H."/>
            <person name="Gulick P.J."/>
            <person name="Galiba G."/>
            <person name="Kalapos B."/>
            <person name="Nelson D.R."/>
            <person name="Li P."/>
            <person name="You F.M."/>
            <person name="Luo M.C."/>
            <person name="Dvorak J."/>
        </authorList>
    </citation>
    <scope>NUCLEOTIDE SEQUENCE [LARGE SCALE GENOMIC DNA]</scope>
    <source>
        <strain evidence="1">cv. AL8/78</strain>
    </source>
</reference>
<sequence>RPSGELSAHLASTSGAWRQGRRIVNPVWRWSSRRRGSGQANPSACVLRLPHLVHGYPRDLRVVPSDSTVCWCVVLDLGHPMTRPSRQSHQIRRGFQGIREPWARCESSWKMTRAADSPIYWIQSKVLYQTAVIQMRKSPPGRKTYM</sequence>
<reference evidence="1" key="3">
    <citation type="journal article" date="2017" name="Nature">
        <title>Genome sequence of the progenitor of the wheat D genome Aegilops tauschii.</title>
        <authorList>
            <person name="Luo M.C."/>
            <person name="Gu Y.Q."/>
            <person name="Puiu D."/>
            <person name="Wang H."/>
            <person name="Twardziok S.O."/>
            <person name="Deal K.R."/>
            <person name="Huo N."/>
            <person name="Zhu T."/>
            <person name="Wang L."/>
            <person name="Wang Y."/>
            <person name="McGuire P.E."/>
            <person name="Liu S."/>
            <person name="Long H."/>
            <person name="Ramasamy R.K."/>
            <person name="Rodriguez J.C."/>
            <person name="Van S.L."/>
            <person name="Yuan L."/>
            <person name="Wang Z."/>
            <person name="Xia Z."/>
            <person name="Xiao L."/>
            <person name="Anderson O.D."/>
            <person name="Ouyang S."/>
            <person name="Liang Y."/>
            <person name="Zimin A.V."/>
            <person name="Pertea G."/>
            <person name="Qi P."/>
            <person name="Bennetzen J.L."/>
            <person name="Dai X."/>
            <person name="Dawson M.W."/>
            <person name="Muller H.G."/>
            <person name="Kugler K."/>
            <person name="Rivarola-Duarte L."/>
            <person name="Spannagl M."/>
            <person name="Mayer K.F.X."/>
            <person name="Lu F.H."/>
            <person name="Bevan M.W."/>
            <person name="Leroy P."/>
            <person name="Li P."/>
            <person name="You F.M."/>
            <person name="Sun Q."/>
            <person name="Liu Z."/>
            <person name="Lyons E."/>
            <person name="Wicker T."/>
            <person name="Salzberg S.L."/>
            <person name="Devos K.M."/>
            <person name="Dvorak J."/>
        </authorList>
    </citation>
    <scope>NUCLEOTIDE SEQUENCE [LARGE SCALE GENOMIC DNA]</scope>
    <source>
        <strain evidence="1">cv. AL8/78</strain>
    </source>
</reference>
<name>A0A453TC05_AEGTS</name>
<keyword evidence="2" id="KW-1185">Reference proteome</keyword>
<dbReference type="Proteomes" id="UP000015105">
    <property type="component" value="Chromosome 7D"/>
</dbReference>
<protein>
    <submittedName>
        <fullName evidence="1">Uncharacterized protein</fullName>
    </submittedName>
</protein>
<proteinExistence type="predicted"/>
<reference evidence="1" key="4">
    <citation type="submission" date="2019-03" db="UniProtKB">
        <authorList>
            <consortium name="EnsemblPlants"/>
        </authorList>
    </citation>
    <scope>IDENTIFICATION</scope>
</reference>
<dbReference type="EnsemblPlants" id="AET7Gv21336100.1">
    <property type="protein sequence ID" value="AET7Gv21336100.1"/>
    <property type="gene ID" value="AET7Gv21336100"/>
</dbReference>
<accession>A0A453TC05</accession>
<evidence type="ECO:0000313" key="2">
    <source>
        <dbReference type="Proteomes" id="UP000015105"/>
    </source>
</evidence>
<evidence type="ECO:0000313" key="1">
    <source>
        <dbReference type="EnsemblPlants" id="AET7Gv21336100.1"/>
    </source>
</evidence>